<accession>A0A0F8ZXR8</accession>
<reference evidence="1" key="1">
    <citation type="journal article" date="2015" name="Nature">
        <title>Complex archaea that bridge the gap between prokaryotes and eukaryotes.</title>
        <authorList>
            <person name="Spang A."/>
            <person name="Saw J.H."/>
            <person name="Jorgensen S.L."/>
            <person name="Zaremba-Niedzwiedzka K."/>
            <person name="Martijn J."/>
            <person name="Lind A.E."/>
            <person name="van Eijk R."/>
            <person name="Schleper C."/>
            <person name="Guy L."/>
            <person name="Ettema T.J."/>
        </authorList>
    </citation>
    <scope>NUCLEOTIDE SEQUENCE</scope>
</reference>
<organism evidence="1">
    <name type="scientific">marine sediment metagenome</name>
    <dbReference type="NCBI Taxonomy" id="412755"/>
    <lineage>
        <taxon>unclassified sequences</taxon>
        <taxon>metagenomes</taxon>
        <taxon>ecological metagenomes</taxon>
    </lineage>
</organism>
<protein>
    <submittedName>
        <fullName evidence="1">Uncharacterized protein</fullName>
    </submittedName>
</protein>
<sequence length="78" mass="9440">MTPRQVMIIATHCRENNEYEYESINPYDFMSFNALWSRHLLHYINNRIWVNGIRVKLTQQGINLHIKFHTPIKGRLKE</sequence>
<name>A0A0F8ZXR8_9ZZZZ</name>
<proteinExistence type="predicted"/>
<gene>
    <name evidence="1" type="ORF">LCGC14_2720950</name>
</gene>
<comment type="caution">
    <text evidence="1">The sequence shown here is derived from an EMBL/GenBank/DDBJ whole genome shotgun (WGS) entry which is preliminary data.</text>
</comment>
<dbReference type="AlphaFoldDB" id="A0A0F8ZXR8"/>
<dbReference type="EMBL" id="LAZR01049005">
    <property type="protein sequence ID" value="KKK90640.1"/>
    <property type="molecule type" value="Genomic_DNA"/>
</dbReference>
<evidence type="ECO:0000313" key="1">
    <source>
        <dbReference type="EMBL" id="KKK90640.1"/>
    </source>
</evidence>